<dbReference type="PRINTS" id="PR00463">
    <property type="entry name" value="EP450I"/>
</dbReference>
<evidence type="ECO:0000256" key="2">
    <source>
        <dbReference type="ARBA" id="ARBA00022723"/>
    </source>
</evidence>
<evidence type="ECO:0000256" key="4">
    <source>
        <dbReference type="PIRSR" id="PIRSR602401-1"/>
    </source>
</evidence>
<evidence type="ECO:0000313" key="6">
    <source>
        <dbReference type="EMBL" id="KAJ4389644.1"/>
    </source>
</evidence>
<name>A0A9W9CVC9_9PEZI</name>
<dbReference type="PRINTS" id="PR00385">
    <property type="entry name" value="P450"/>
</dbReference>
<feature type="binding site" description="axial binding residue" evidence="4">
    <location>
        <position position="462"/>
    </location>
    <ligand>
        <name>heme</name>
        <dbReference type="ChEBI" id="CHEBI:30413"/>
    </ligand>
    <ligandPart>
        <name>Fe</name>
        <dbReference type="ChEBI" id="CHEBI:18248"/>
    </ligandPart>
</feature>
<comment type="caution">
    <text evidence="6">The sequence shown here is derived from an EMBL/GenBank/DDBJ whole genome shotgun (WGS) entry which is preliminary data.</text>
</comment>
<keyword evidence="1 4" id="KW-0349">Heme</keyword>
<dbReference type="InterPro" id="IPR002401">
    <property type="entry name" value="Cyt_P450_E_grp-I"/>
</dbReference>
<gene>
    <name evidence="6" type="ORF">N0V93_007116</name>
</gene>
<dbReference type="InterPro" id="IPR001128">
    <property type="entry name" value="Cyt_P450"/>
</dbReference>
<dbReference type="Proteomes" id="UP001140453">
    <property type="component" value="Unassembled WGS sequence"/>
</dbReference>
<feature type="transmembrane region" description="Helical" evidence="5">
    <location>
        <begin position="6"/>
        <end position="22"/>
    </location>
</feature>
<dbReference type="EMBL" id="JAPEVB010000004">
    <property type="protein sequence ID" value="KAJ4389644.1"/>
    <property type="molecule type" value="Genomic_DNA"/>
</dbReference>
<dbReference type="SUPFAM" id="SSF48264">
    <property type="entry name" value="Cytochrome P450"/>
    <property type="match status" value="1"/>
</dbReference>
<dbReference type="Gene3D" id="1.10.630.10">
    <property type="entry name" value="Cytochrome P450"/>
    <property type="match status" value="1"/>
</dbReference>
<evidence type="ECO:0000256" key="3">
    <source>
        <dbReference type="ARBA" id="ARBA00023004"/>
    </source>
</evidence>
<keyword evidence="5" id="KW-0812">Transmembrane</keyword>
<protein>
    <recommendedName>
        <fullName evidence="8">Cytochrome P450</fullName>
    </recommendedName>
</protein>
<evidence type="ECO:0000256" key="5">
    <source>
        <dbReference type="SAM" id="Phobius"/>
    </source>
</evidence>
<keyword evidence="3 4" id="KW-0408">Iron</keyword>
<dbReference type="PANTHER" id="PTHR24305:SF222">
    <property type="entry name" value="CYTOCHROME P450 MONOOXYGENASE STCS"/>
    <property type="match status" value="1"/>
</dbReference>
<organism evidence="6 7">
    <name type="scientific">Gnomoniopsis smithogilvyi</name>
    <dbReference type="NCBI Taxonomy" id="1191159"/>
    <lineage>
        <taxon>Eukaryota</taxon>
        <taxon>Fungi</taxon>
        <taxon>Dikarya</taxon>
        <taxon>Ascomycota</taxon>
        <taxon>Pezizomycotina</taxon>
        <taxon>Sordariomycetes</taxon>
        <taxon>Sordariomycetidae</taxon>
        <taxon>Diaporthales</taxon>
        <taxon>Gnomoniaceae</taxon>
        <taxon>Gnomoniopsis</taxon>
    </lineage>
</organism>
<proteinExistence type="predicted"/>
<dbReference type="GO" id="GO:0020037">
    <property type="term" value="F:heme binding"/>
    <property type="evidence" value="ECO:0007669"/>
    <property type="project" value="InterPro"/>
</dbReference>
<dbReference type="GO" id="GO:0016705">
    <property type="term" value="F:oxidoreductase activity, acting on paired donors, with incorporation or reduction of molecular oxygen"/>
    <property type="evidence" value="ECO:0007669"/>
    <property type="project" value="InterPro"/>
</dbReference>
<sequence>MIDRIYATLILAFIPLLGLYAYQRFKYWRYQQFAEFPQPGKPHWKEGHWKWIHEAIGAGDPRRSFDMVLMEQAPKFGNPPVLLSDMRPKEPPLLFILDNSVAEQITKPSKQFSTSIPKTPNMKNLSPLVGERSLVNLDGDEWKDLRKRVIAGFAPQHLLSLTSQMLEKSQRFFDHLDRLVESGEEFGLGELTTNLAFDVIGIITFDSDLKAQIPGEQSPVLIAYRECQAAFLTPRFSKIYPKWWMDRHVNAKSKKLDSVLKGLIREEFDRKVQGASKSRSAMALSLQDVEVLTPQILQQTSDTLRGFLFAGHDTTSILMQWAYYELGRCPSALKTLRDELDEVFGDDPSPSAVKEKLLAPGGEKLMTRLPYTDAIIKEILRLYPPGGTARLAPKGSNTTLTMPDGTQLLVDGMTMTPIAKIIQRDPAIFGETADDFVPARWLGEHQIPDSAWRPYERGPRRCTGSELANMEARLTLACTARQYDFVKTGTGELELDEKGQPILDDKGYYKTKSTLFTTSYVTAKPLDGTMMKVKLSEKARAKLHA</sequence>
<dbReference type="GO" id="GO:0005506">
    <property type="term" value="F:iron ion binding"/>
    <property type="evidence" value="ECO:0007669"/>
    <property type="project" value="InterPro"/>
</dbReference>
<evidence type="ECO:0000313" key="7">
    <source>
        <dbReference type="Proteomes" id="UP001140453"/>
    </source>
</evidence>
<keyword evidence="5" id="KW-1133">Transmembrane helix</keyword>
<accession>A0A9W9CVC9</accession>
<keyword evidence="5" id="KW-0472">Membrane</keyword>
<dbReference type="AlphaFoldDB" id="A0A9W9CVC9"/>
<dbReference type="Pfam" id="PF00067">
    <property type="entry name" value="p450"/>
    <property type="match status" value="1"/>
</dbReference>
<dbReference type="InterPro" id="IPR036396">
    <property type="entry name" value="Cyt_P450_sf"/>
</dbReference>
<keyword evidence="7" id="KW-1185">Reference proteome</keyword>
<keyword evidence="2 4" id="KW-0479">Metal-binding</keyword>
<dbReference type="PANTHER" id="PTHR24305">
    <property type="entry name" value="CYTOCHROME P450"/>
    <property type="match status" value="1"/>
</dbReference>
<reference evidence="6" key="1">
    <citation type="submission" date="2022-10" db="EMBL/GenBank/DDBJ databases">
        <title>Tapping the CABI collections for fungal endophytes: first genome assemblies for Collariella, Neodidymelliopsis, Ascochyta clinopodiicola, Didymella pomorum, Didymosphaeria variabile, Neocosmospora piperis and Neocucurbitaria cava.</title>
        <authorList>
            <person name="Hill R."/>
        </authorList>
    </citation>
    <scope>NUCLEOTIDE SEQUENCE</scope>
    <source>
        <strain evidence="6">IMI 355082</strain>
    </source>
</reference>
<dbReference type="GO" id="GO:0004497">
    <property type="term" value="F:monooxygenase activity"/>
    <property type="evidence" value="ECO:0007669"/>
    <property type="project" value="InterPro"/>
</dbReference>
<evidence type="ECO:0000256" key="1">
    <source>
        <dbReference type="ARBA" id="ARBA00022617"/>
    </source>
</evidence>
<dbReference type="OrthoDB" id="10029320at2759"/>
<comment type="cofactor">
    <cofactor evidence="4">
        <name>heme</name>
        <dbReference type="ChEBI" id="CHEBI:30413"/>
    </cofactor>
</comment>
<dbReference type="InterPro" id="IPR050121">
    <property type="entry name" value="Cytochrome_P450_monoxygenase"/>
</dbReference>
<evidence type="ECO:0008006" key="8">
    <source>
        <dbReference type="Google" id="ProtNLM"/>
    </source>
</evidence>